<evidence type="ECO:0000256" key="9">
    <source>
        <dbReference type="ARBA" id="ARBA00023136"/>
    </source>
</evidence>
<keyword evidence="4 10" id="KW-0812">Transmembrane</keyword>
<dbReference type="InterPro" id="IPR050567">
    <property type="entry name" value="Mitochondrial_Carrier"/>
</dbReference>
<dbReference type="PANTHER" id="PTHR45624">
    <property type="entry name" value="MITOCHONDRIAL BASIC AMINO ACIDS TRANSPORTER-RELATED"/>
    <property type="match status" value="1"/>
</dbReference>
<accession>A0A9P4MBI2</accession>
<keyword evidence="9 10" id="KW-0472">Membrane</keyword>
<evidence type="ECO:0000313" key="14">
    <source>
        <dbReference type="Proteomes" id="UP000799772"/>
    </source>
</evidence>
<dbReference type="AlphaFoldDB" id="A0A9P4MBI2"/>
<dbReference type="OrthoDB" id="3364892at2759"/>
<evidence type="ECO:0000256" key="2">
    <source>
        <dbReference type="ARBA" id="ARBA00006375"/>
    </source>
</evidence>
<evidence type="ECO:0000256" key="5">
    <source>
        <dbReference type="ARBA" id="ARBA00022737"/>
    </source>
</evidence>
<comment type="similarity">
    <text evidence="2 11">Belongs to the mitochondrial carrier (TC 2.A.29) family.</text>
</comment>
<protein>
    <submittedName>
        <fullName evidence="13">Mitochondrial carrier protein</fullName>
    </submittedName>
</protein>
<feature type="repeat" description="Solcar" evidence="10">
    <location>
        <begin position="146"/>
        <end position="233"/>
    </location>
</feature>
<evidence type="ECO:0000256" key="12">
    <source>
        <dbReference type="SAM" id="MobiDB-lite"/>
    </source>
</evidence>
<name>A0A9P4MBI2_9PEZI</name>
<dbReference type="SUPFAM" id="SSF103506">
    <property type="entry name" value="Mitochondrial carrier"/>
    <property type="match status" value="1"/>
</dbReference>
<evidence type="ECO:0000256" key="11">
    <source>
        <dbReference type="RuleBase" id="RU000488"/>
    </source>
</evidence>
<dbReference type="GO" id="GO:0031966">
    <property type="term" value="C:mitochondrial membrane"/>
    <property type="evidence" value="ECO:0007669"/>
    <property type="project" value="UniProtKB-SubCell"/>
</dbReference>
<dbReference type="Pfam" id="PF00153">
    <property type="entry name" value="Mito_carr"/>
    <property type="match status" value="1"/>
</dbReference>
<evidence type="ECO:0000256" key="8">
    <source>
        <dbReference type="ARBA" id="ARBA00023128"/>
    </source>
</evidence>
<feature type="region of interest" description="Disordered" evidence="12">
    <location>
        <begin position="1"/>
        <end position="30"/>
    </location>
</feature>
<evidence type="ECO:0000256" key="10">
    <source>
        <dbReference type="PROSITE-ProRule" id="PRU00282"/>
    </source>
</evidence>
<dbReference type="EMBL" id="ML978121">
    <property type="protein sequence ID" value="KAF2104681.1"/>
    <property type="molecule type" value="Genomic_DNA"/>
</dbReference>
<reference evidence="13" key="1">
    <citation type="journal article" date="2020" name="Stud. Mycol.">
        <title>101 Dothideomycetes genomes: a test case for predicting lifestyles and emergence of pathogens.</title>
        <authorList>
            <person name="Haridas S."/>
            <person name="Albert R."/>
            <person name="Binder M."/>
            <person name="Bloem J."/>
            <person name="Labutti K."/>
            <person name="Salamov A."/>
            <person name="Andreopoulos B."/>
            <person name="Baker S."/>
            <person name="Barry K."/>
            <person name="Bills G."/>
            <person name="Bluhm B."/>
            <person name="Cannon C."/>
            <person name="Castanera R."/>
            <person name="Culley D."/>
            <person name="Daum C."/>
            <person name="Ezra D."/>
            <person name="Gonzalez J."/>
            <person name="Henrissat B."/>
            <person name="Kuo A."/>
            <person name="Liang C."/>
            <person name="Lipzen A."/>
            <person name="Lutzoni F."/>
            <person name="Magnuson J."/>
            <person name="Mondo S."/>
            <person name="Nolan M."/>
            <person name="Ohm R."/>
            <person name="Pangilinan J."/>
            <person name="Park H.-J."/>
            <person name="Ramirez L."/>
            <person name="Alfaro M."/>
            <person name="Sun H."/>
            <person name="Tritt A."/>
            <person name="Yoshinaga Y."/>
            <person name="Zwiers L.-H."/>
            <person name="Turgeon B."/>
            <person name="Goodwin S."/>
            <person name="Spatafora J."/>
            <person name="Crous P."/>
            <person name="Grigoriev I."/>
        </authorList>
    </citation>
    <scope>NUCLEOTIDE SEQUENCE</scope>
    <source>
        <strain evidence="13">CBS 133067</strain>
    </source>
</reference>
<evidence type="ECO:0000256" key="7">
    <source>
        <dbReference type="ARBA" id="ARBA00022989"/>
    </source>
</evidence>
<comment type="caution">
    <text evidence="13">The sequence shown here is derived from an EMBL/GenBank/DDBJ whole genome shotgun (WGS) entry which is preliminary data.</text>
</comment>
<sequence>MTSPLDGRPVDFPPSSALGDGRKPKNNAATGASAAGSRAIIAQMVQFYFRAPVKAFFRTRVDYMGYARAINPRVKENAPWSLKTSTPGLLAYAVKNHGWSFIPRQVLPPLLANVSVGAVLYTSYLQTLAALYEPAARSQKRVHPPPPLVYTFTAGFSAGSIQSLVAAPLDALQVRFKTSEMLEGRWKSMWHYAYDKLRTIGPQGVFAGYTLTFLKDSLGYGAFFAAFEYTKSQAYYGFLTRVYGNQSVSAVLSWKNSAPATADGKPPVIRPHYALEPAFLLLAGVSASVAQQLIQHPLTQIQNVHYNRLESLDYAAKLQRSRPSIFRLYYHAYEKTYEQCKRQARRIGGWRRWLYKDFLWNTIRQTPSTSAGLIVFELVRRRYGIGNNEVRIQQDGYDILLS</sequence>
<keyword evidence="7" id="KW-1133">Transmembrane helix</keyword>
<keyword evidence="5" id="KW-0677">Repeat</keyword>
<keyword evidence="6" id="KW-0999">Mitochondrion inner membrane</keyword>
<dbReference type="PANTHER" id="PTHR45624:SF26">
    <property type="entry name" value="CARRIER PROTEIN, PUTATIVE (AFU_ORTHOLOGUE AFUA_1G07710)-RELATED"/>
    <property type="match status" value="1"/>
</dbReference>
<keyword evidence="8" id="KW-0496">Mitochondrion</keyword>
<dbReference type="PROSITE" id="PS50920">
    <property type="entry name" value="SOLCAR"/>
    <property type="match status" value="1"/>
</dbReference>
<organism evidence="13 14">
    <name type="scientific">Rhizodiscina lignyota</name>
    <dbReference type="NCBI Taxonomy" id="1504668"/>
    <lineage>
        <taxon>Eukaryota</taxon>
        <taxon>Fungi</taxon>
        <taxon>Dikarya</taxon>
        <taxon>Ascomycota</taxon>
        <taxon>Pezizomycotina</taxon>
        <taxon>Dothideomycetes</taxon>
        <taxon>Pleosporomycetidae</taxon>
        <taxon>Aulographales</taxon>
        <taxon>Rhizodiscinaceae</taxon>
        <taxon>Rhizodiscina</taxon>
    </lineage>
</organism>
<dbReference type="InterPro" id="IPR023395">
    <property type="entry name" value="MCP_dom_sf"/>
</dbReference>
<proteinExistence type="inferred from homology"/>
<keyword evidence="14" id="KW-1185">Reference proteome</keyword>
<dbReference type="Gene3D" id="1.50.40.10">
    <property type="entry name" value="Mitochondrial carrier domain"/>
    <property type="match status" value="1"/>
</dbReference>
<evidence type="ECO:0000256" key="3">
    <source>
        <dbReference type="ARBA" id="ARBA00022448"/>
    </source>
</evidence>
<dbReference type="GO" id="GO:0022857">
    <property type="term" value="F:transmembrane transporter activity"/>
    <property type="evidence" value="ECO:0007669"/>
    <property type="project" value="TreeGrafter"/>
</dbReference>
<dbReference type="Proteomes" id="UP000799772">
    <property type="component" value="Unassembled WGS sequence"/>
</dbReference>
<dbReference type="InterPro" id="IPR018108">
    <property type="entry name" value="MCP_transmembrane"/>
</dbReference>
<gene>
    <name evidence="13" type="ORF">NA57DRAFT_29553</name>
</gene>
<evidence type="ECO:0000256" key="1">
    <source>
        <dbReference type="ARBA" id="ARBA00004225"/>
    </source>
</evidence>
<evidence type="ECO:0000256" key="6">
    <source>
        <dbReference type="ARBA" id="ARBA00022792"/>
    </source>
</evidence>
<comment type="subcellular location">
    <subcellularLocation>
        <location evidence="1">Mitochondrion membrane</location>
        <topology evidence="1">Multi-pass membrane protein</topology>
    </subcellularLocation>
</comment>
<evidence type="ECO:0000313" key="13">
    <source>
        <dbReference type="EMBL" id="KAF2104681.1"/>
    </source>
</evidence>
<evidence type="ECO:0000256" key="4">
    <source>
        <dbReference type="ARBA" id="ARBA00022692"/>
    </source>
</evidence>
<keyword evidence="3 11" id="KW-0813">Transport</keyword>